<organism evidence="1 2">
    <name type="scientific">Actinomadura rayongensis</name>
    <dbReference type="NCBI Taxonomy" id="1429076"/>
    <lineage>
        <taxon>Bacteria</taxon>
        <taxon>Bacillati</taxon>
        <taxon>Actinomycetota</taxon>
        <taxon>Actinomycetes</taxon>
        <taxon>Streptosporangiales</taxon>
        <taxon>Thermomonosporaceae</taxon>
        <taxon>Actinomadura</taxon>
    </lineage>
</organism>
<evidence type="ECO:0000313" key="2">
    <source>
        <dbReference type="Proteomes" id="UP000431901"/>
    </source>
</evidence>
<gene>
    <name evidence="1" type="ORF">GQ466_09225</name>
</gene>
<dbReference type="PANTHER" id="PTHR39456:SF1">
    <property type="entry name" value="METAL-DEPENDENT HYDROLASE"/>
    <property type="match status" value="1"/>
</dbReference>
<dbReference type="InterPro" id="IPR016516">
    <property type="entry name" value="UCP07580"/>
</dbReference>
<dbReference type="Proteomes" id="UP000431901">
    <property type="component" value="Unassembled WGS sequence"/>
</dbReference>
<name>A0A6I4W458_9ACTN</name>
<protein>
    <submittedName>
        <fullName evidence="1">Metal-dependent hydrolase</fullName>
    </submittedName>
</protein>
<evidence type="ECO:0000313" key="1">
    <source>
        <dbReference type="EMBL" id="MXQ64218.1"/>
    </source>
</evidence>
<dbReference type="RefSeq" id="WP_161102262.1">
    <property type="nucleotide sequence ID" value="NZ_JBHLYI010000014.1"/>
</dbReference>
<dbReference type="AlphaFoldDB" id="A0A6I4W458"/>
<keyword evidence="1" id="KW-0378">Hydrolase</keyword>
<proteinExistence type="predicted"/>
<dbReference type="Pfam" id="PF10118">
    <property type="entry name" value="Metal_hydrol"/>
    <property type="match status" value="1"/>
</dbReference>
<dbReference type="EMBL" id="WUTW01000001">
    <property type="protein sequence ID" value="MXQ64218.1"/>
    <property type="molecule type" value="Genomic_DNA"/>
</dbReference>
<dbReference type="GO" id="GO:0016787">
    <property type="term" value="F:hydrolase activity"/>
    <property type="evidence" value="ECO:0007669"/>
    <property type="project" value="UniProtKB-KW"/>
</dbReference>
<comment type="caution">
    <text evidence="1">The sequence shown here is derived from an EMBL/GenBank/DDBJ whole genome shotgun (WGS) entry which is preliminary data.</text>
</comment>
<dbReference type="OrthoDB" id="4760165at2"/>
<dbReference type="PIRSF" id="PIRSF007580">
    <property type="entry name" value="UCP07580"/>
    <property type="match status" value="1"/>
</dbReference>
<dbReference type="PANTHER" id="PTHR39456">
    <property type="entry name" value="METAL-DEPENDENT HYDROLASE"/>
    <property type="match status" value="1"/>
</dbReference>
<accession>A0A6I4W458</accession>
<sequence>MTISEQPASQPVPHRALRVRRVRFAHPAGALRRHYADGDLIMSHTVAVLSATFPPGEDFFVRSVRHYRDRITDPELAAQVRGFIGQEVVHSREHDHLNKALRDLGYRTDWTHRFIEHALAVADRTLPPRVRLAFTAGLEHYTATIAEQLLTSKRAQAMLGDNQAGRILLWHALEESEHKAVAFDVYRATGGGERLRIWSMRVISTLLLLHVVLATTLSVLGDRATYTPFRLPRSLARIPRSPFVARDVIRRLRAYNRPGFHPDDFDNTALLERWRTELFGPEGTLVAHANYRDAPEPPDTPEPPPGD</sequence>
<reference evidence="1 2" key="1">
    <citation type="submission" date="2019-12" db="EMBL/GenBank/DDBJ databases">
        <title>Nocardia macrotermitis sp. nov. and Nocardia aurantia sp. nov., isolated from the gut of the fungus growing-termite Macrotermes natalensis.</title>
        <authorList>
            <person name="Christine B."/>
            <person name="Rene B."/>
        </authorList>
    </citation>
    <scope>NUCLEOTIDE SEQUENCE [LARGE SCALE GENOMIC DNA]</scope>
    <source>
        <strain evidence="1 2">DSM 102126</strain>
    </source>
</reference>
<keyword evidence="2" id="KW-1185">Reference proteome</keyword>